<dbReference type="PANTHER" id="PTHR42085">
    <property type="entry name" value="F-BOX DOMAIN-CONTAINING PROTEIN"/>
    <property type="match status" value="1"/>
</dbReference>
<dbReference type="InterPro" id="IPR038883">
    <property type="entry name" value="AN11006-like"/>
</dbReference>
<dbReference type="Proteomes" id="UP000801428">
    <property type="component" value="Unassembled WGS sequence"/>
</dbReference>
<protein>
    <submittedName>
        <fullName evidence="2">Uncharacterized protein</fullName>
    </submittedName>
</protein>
<accession>A0A9P4TJU8</accession>
<reference evidence="2" key="1">
    <citation type="submission" date="2019-04" db="EMBL/GenBank/DDBJ databases">
        <title>Sequencing of skin fungus with MAO and IRED activity.</title>
        <authorList>
            <person name="Marsaioli A.J."/>
            <person name="Bonatto J.M.C."/>
            <person name="Reis Junior O."/>
        </authorList>
    </citation>
    <scope>NUCLEOTIDE SEQUENCE</scope>
    <source>
        <strain evidence="2">30M1</strain>
    </source>
</reference>
<keyword evidence="3" id="KW-1185">Reference proteome</keyword>
<sequence>MAISDIFRKLHEKHKVRKESKSSQASESSPRTTSQSLQQPSTLHQLLRSLDIDPQPASLFLSLPGEIRNKIYAYALDPVPPNIYIRAQPECVLALSILGTCRQIRSEALSLLCADRSFHLRGLFTANQFFTLVHDYMPNLRRVTICLAAGWQSESSQMAAERRTLLDHLELAEGLCELVVEIRMCLPREREWAHLEDPESVGAMFLLDVRSVVDRKNEPLNSGKVMRERFQMLCDQVGETDAGLVLKKELEEEDEAREEKVFKLRRWNSTDGLTEKVTLPVQIPDYAK</sequence>
<dbReference type="AlphaFoldDB" id="A0A9P4TJU8"/>
<gene>
    <name evidence="2" type="ORF">E8E13_010178</name>
</gene>
<evidence type="ECO:0000256" key="1">
    <source>
        <dbReference type="SAM" id="MobiDB-lite"/>
    </source>
</evidence>
<evidence type="ECO:0000313" key="2">
    <source>
        <dbReference type="EMBL" id="KAF3005956.1"/>
    </source>
</evidence>
<name>A0A9P4TJU8_CURKU</name>
<proteinExistence type="predicted"/>
<feature type="compositionally biased region" description="Polar residues" evidence="1">
    <location>
        <begin position="30"/>
        <end position="40"/>
    </location>
</feature>
<dbReference type="OrthoDB" id="3686254at2759"/>
<dbReference type="EMBL" id="SWKU01000006">
    <property type="protein sequence ID" value="KAF3005956.1"/>
    <property type="molecule type" value="Genomic_DNA"/>
</dbReference>
<dbReference type="PANTHER" id="PTHR42085:SF1">
    <property type="entry name" value="F-BOX DOMAIN-CONTAINING PROTEIN"/>
    <property type="match status" value="1"/>
</dbReference>
<organism evidence="2 3">
    <name type="scientific">Curvularia kusanoi</name>
    <name type="common">Cochliobolus kusanoi</name>
    <dbReference type="NCBI Taxonomy" id="90978"/>
    <lineage>
        <taxon>Eukaryota</taxon>
        <taxon>Fungi</taxon>
        <taxon>Dikarya</taxon>
        <taxon>Ascomycota</taxon>
        <taxon>Pezizomycotina</taxon>
        <taxon>Dothideomycetes</taxon>
        <taxon>Pleosporomycetidae</taxon>
        <taxon>Pleosporales</taxon>
        <taxon>Pleosporineae</taxon>
        <taxon>Pleosporaceae</taxon>
        <taxon>Curvularia</taxon>
    </lineage>
</organism>
<comment type="caution">
    <text evidence="2">The sequence shown here is derived from an EMBL/GenBank/DDBJ whole genome shotgun (WGS) entry which is preliminary data.</text>
</comment>
<feature type="region of interest" description="Disordered" evidence="1">
    <location>
        <begin position="12"/>
        <end position="40"/>
    </location>
</feature>
<evidence type="ECO:0000313" key="3">
    <source>
        <dbReference type="Proteomes" id="UP000801428"/>
    </source>
</evidence>